<dbReference type="EMBL" id="MDEJ01000087">
    <property type="protein sequence ID" value="PPU91464.1"/>
    <property type="molecule type" value="Genomic_DNA"/>
</dbReference>
<dbReference type="InterPro" id="IPR017938">
    <property type="entry name" value="Riboflavin_synthase-like_b-brl"/>
</dbReference>
<dbReference type="InterPro" id="IPR001041">
    <property type="entry name" value="2Fe-2S_ferredoxin-type"/>
</dbReference>
<dbReference type="InterPro" id="IPR012675">
    <property type="entry name" value="Beta-grasp_dom_sf"/>
</dbReference>
<dbReference type="Pfam" id="PF00970">
    <property type="entry name" value="FAD_binding_6"/>
    <property type="match status" value="1"/>
</dbReference>
<dbReference type="Gene3D" id="2.40.30.10">
    <property type="entry name" value="Translation factors"/>
    <property type="match status" value="1"/>
</dbReference>
<reference evidence="4" key="1">
    <citation type="submission" date="2016-08" db="EMBL/GenBank/DDBJ databases">
        <authorList>
            <person name="Merda D."/>
            <person name="Briand M."/>
            <person name="Taghouti G."/>
            <person name="Carrere S."/>
            <person name="Gouzy J."/>
            <person name="Portier P."/>
            <person name="Jacques M.-A."/>
            <person name="Fischer-Le Saux M."/>
        </authorList>
    </citation>
    <scope>NUCLEOTIDE SEQUENCE [LARGE SCALE GENOMIC DNA]</scope>
    <source>
        <strain evidence="4">CFBP1817</strain>
    </source>
</reference>
<dbReference type="Pfam" id="PF00111">
    <property type="entry name" value="Fer2"/>
    <property type="match status" value="1"/>
</dbReference>
<dbReference type="InterPro" id="IPR050415">
    <property type="entry name" value="MRET"/>
</dbReference>
<dbReference type="Gene3D" id="3.10.20.30">
    <property type="match status" value="1"/>
</dbReference>
<evidence type="ECO:0000259" key="2">
    <source>
        <dbReference type="PROSITE" id="PS51384"/>
    </source>
</evidence>
<dbReference type="SUPFAM" id="SSF52343">
    <property type="entry name" value="Ferredoxin reductase-like, C-terminal NADP-linked domain"/>
    <property type="match status" value="1"/>
</dbReference>
<dbReference type="PROSITE" id="PS51085">
    <property type="entry name" value="2FE2S_FER_2"/>
    <property type="match status" value="1"/>
</dbReference>
<feature type="domain" description="2Fe-2S ferredoxin-type" evidence="1">
    <location>
        <begin position="281"/>
        <end position="365"/>
    </location>
</feature>
<evidence type="ECO:0000313" key="3">
    <source>
        <dbReference type="EMBL" id="PPU91464.1"/>
    </source>
</evidence>
<evidence type="ECO:0000313" key="4">
    <source>
        <dbReference type="Proteomes" id="UP000239939"/>
    </source>
</evidence>
<dbReference type="Proteomes" id="UP000239939">
    <property type="component" value="Unassembled WGS sequence"/>
</dbReference>
<dbReference type="AlphaFoldDB" id="A0A2S7EMA7"/>
<keyword evidence="4" id="KW-1185">Reference proteome</keyword>
<evidence type="ECO:0000259" key="1">
    <source>
        <dbReference type="PROSITE" id="PS51085"/>
    </source>
</evidence>
<dbReference type="PROSITE" id="PS51384">
    <property type="entry name" value="FAD_FR"/>
    <property type="match status" value="1"/>
</dbReference>
<dbReference type="PANTHER" id="PTHR47354:SF3">
    <property type="entry name" value="OXIDOREDUCTASE-RELATED"/>
    <property type="match status" value="1"/>
</dbReference>
<organism evidence="3 4">
    <name type="scientific">Xanthomonas populi</name>
    <dbReference type="NCBI Taxonomy" id="53414"/>
    <lineage>
        <taxon>Bacteria</taxon>
        <taxon>Pseudomonadati</taxon>
        <taxon>Pseudomonadota</taxon>
        <taxon>Gammaproteobacteria</taxon>
        <taxon>Lysobacterales</taxon>
        <taxon>Lysobacteraceae</taxon>
        <taxon>Xanthomonas</taxon>
    </lineage>
</organism>
<dbReference type="CDD" id="cd06216">
    <property type="entry name" value="FNR_iron_sulfur_binding_2"/>
    <property type="match status" value="1"/>
</dbReference>
<protein>
    <recommendedName>
        <fullName evidence="5">Ferredoxin reductase</fullName>
    </recommendedName>
</protein>
<proteinExistence type="predicted"/>
<dbReference type="RefSeq" id="WP_128417586.1">
    <property type="nucleotide sequence ID" value="NZ_MDEJ01000087.1"/>
</dbReference>
<comment type="caution">
    <text evidence="3">The sequence shown here is derived from an EMBL/GenBank/DDBJ whole genome shotgun (WGS) entry which is preliminary data.</text>
</comment>
<dbReference type="InterPro" id="IPR001433">
    <property type="entry name" value="OxRdtase_FAD/NAD-bd"/>
</dbReference>
<accession>A0A2S7EMA7</accession>
<dbReference type="PRINTS" id="PR00406">
    <property type="entry name" value="CYTB5RDTASE"/>
</dbReference>
<dbReference type="CDD" id="cd00207">
    <property type="entry name" value="fer2"/>
    <property type="match status" value="1"/>
</dbReference>
<dbReference type="GO" id="GO:0016491">
    <property type="term" value="F:oxidoreductase activity"/>
    <property type="evidence" value="ECO:0007669"/>
    <property type="project" value="InterPro"/>
</dbReference>
<evidence type="ECO:0008006" key="5">
    <source>
        <dbReference type="Google" id="ProtNLM"/>
    </source>
</evidence>
<dbReference type="PANTHER" id="PTHR47354">
    <property type="entry name" value="NADH OXIDOREDUCTASE HCR"/>
    <property type="match status" value="1"/>
</dbReference>
<name>A0A2S7EMA7_9XANT</name>
<dbReference type="InterPro" id="IPR039261">
    <property type="entry name" value="FNR_nucleotide-bd"/>
</dbReference>
<feature type="domain" description="FAD-binding FR-type" evidence="2">
    <location>
        <begin position="45"/>
        <end position="145"/>
    </location>
</feature>
<dbReference type="InterPro" id="IPR017927">
    <property type="entry name" value="FAD-bd_FR_type"/>
</dbReference>
<dbReference type="Gene3D" id="3.40.50.80">
    <property type="entry name" value="Nucleotide-binding domain of ferredoxin-NADP reductase (FNR) module"/>
    <property type="match status" value="1"/>
</dbReference>
<dbReference type="SUPFAM" id="SSF63380">
    <property type="entry name" value="Riboflavin synthase domain-like"/>
    <property type="match status" value="1"/>
</dbReference>
<gene>
    <name evidence="3" type="ORF">XpopCFBP1817_13810</name>
</gene>
<dbReference type="SUPFAM" id="SSF54292">
    <property type="entry name" value="2Fe-2S ferredoxin-like"/>
    <property type="match status" value="1"/>
</dbReference>
<dbReference type="Pfam" id="PF00175">
    <property type="entry name" value="NAD_binding_1"/>
    <property type="match status" value="1"/>
</dbReference>
<dbReference type="InterPro" id="IPR008333">
    <property type="entry name" value="Cbr1-like_FAD-bd_dom"/>
</dbReference>
<dbReference type="InterPro" id="IPR036010">
    <property type="entry name" value="2Fe-2S_ferredoxin-like_sf"/>
</dbReference>
<dbReference type="OrthoDB" id="9796486at2"/>
<sequence length="365" mass="39637">MRRVSDLKSKSPKSKSPLPIRLARRLVSPQLFDFWATRLNPLWTLERPMARLVARTAVSRDAVTLVLQPNGHWQGLQAGQHVSLGVEIDGRRLLRSYSPTVLADGRLAITVKAIEGGLVSRYLARGAALGKVVSLDPAFGDMLLPTTPTPLLLLAAGSGITPMRALLQAAAQAGMPMDVDLMYWVRRRDEACFVEEFEAQAAAHPRLRVRLLTTREGNTPAARIDTCPLEQITALDHRHVMVCGPGGFVQAARARLQGRVAAFQAEAFSVPTLDDGEAGEVQVQVQLSRSGRTLTLTRGQSLLEGLEAHGLRPQHGCRMGICNSCACARQAGTTRHLLTGERSNEPTAQVRLCMSAPSTDLILDL</sequence>
<dbReference type="GO" id="GO:0051536">
    <property type="term" value="F:iron-sulfur cluster binding"/>
    <property type="evidence" value="ECO:0007669"/>
    <property type="project" value="InterPro"/>
</dbReference>